<name>A0A3Q0KT41_SCHMA</name>
<dbReference type="InParanoid" id="A0A3Q0KT41"/>
<dbReference type="AlphaFoldDB" id="A0A3Q0KT41"/>
<dbReference type="WBParaSite" id="Smp_173130.1">
    <property type="protein sequence ID" value="Smp_173130.1"/>
    <property type="gene ID" value="Smp_173130"/>
</dbReference>
<sequence length="91" mass="10683">MKYFESLSFTEQATSQAFKARCLVGFINRCVEDEKWIPYGMDELIFTLRFKIACDKAALNCDTLRFANDVNYDLQNHDFVLKITRTSNELR</sequence>
<dbReference type="Proteomes" id="UP000008854">
    <property type="component" value="Unassembled WGS sequence"/>
</dbReference>
<evidence type="ECO:0000313" key="2">
    <source>
        <dbReference type="WBParaSite" id="Smp_173130.1"/>
    </source>
</evidence>
<organism evidence="1 2">
    <name type="scientific">Schistosoma mansoni</name>
    <name type="common">Blood fluke</name>
    <dbReference type="NCBI Taxonomy" id="6183"/>
    <lineage>
        <taxon>Eukaryota</taxon>
        <taxon>Metazoa</taxon>
        <taxon>Spiralia</taxon>
        <taxon>Lophotrochozoa</taxon>
        <taxon>Platyhelminthes</taxon>
        <taxon>Trematoda</taxon>
        <taxon>Digenea</taxon>
        <taxon>Strigeidida</taxon>
        <taxon>Schistosomatoidea</taxon>
        <taxon>Schistosomatidae</taxon>
        <taxon>Schistosoma</taxon>
    </lineage>
</organism>
<evidence type="ECO:0000313" key="1">
    <source>
        <dbReference type="Proteomes" id="UP000008854"/>
    </source>
</evidence>
<accession>A0A3Q0KT41</accession>
<protein>
    <submittedName>
        <fullName evidence="2">DUF2693 domain-containing protein</fullName>
    </submittedName>
</protein>
<reference evidence="1" key="1">
    <citation type="journal article" date="2012" name="PLoS Negl. Trop. Dis.">
        <title>A systematically improved high quality genome and transcriptome of the human blood fluke Schistosoma mansoni.</title>
        <authorList>
            <person name="Protasio A.V."/>
            <person name="Tsai I.J."/>
            <person name="Babbage A."/>
            <person name="Nichol S."/>
            <person name="Hunt M."/>
            <person name="Aslett M.A."/>
            <person name="De Silva N."/>
            <person name="Velarde G.S."/>
            <person name="Anderson T.J."/>
            <person name="Clark R.C."/>
            <person name="Davidson C."/>
            <person name="Dillon G.P."/>
            <person name="Holroyd N.E."/>
            <person name="LoVerde P.T."/>
            <person name="Lloyd C."/>
            <person name="McQuillan J."/>
            <person name="Oliveira G."/>
            <person name="Otto T.D."/>
            <person name="Parker-Manuel S.J."/>
            <person name="Quail M.A."/>
            <person name="Wilson R.A."/>
            <person name="Zerlotini A."/>
            <person name="Dunne D.W."/>
            <person name="Berriman M."/>
        </authorList>
    </citation>
    <scope>NUCLEOTIDE SEQUENCE [LARGE SCALE GENOMIC DNA]</scope>
    <source>
        <strain evidence="1">Puerto Rican</strain>
    </source>
</reference>
<reference evidence="2" key="2">
    <citation type="submission" date="2018-12" db="UniProtKB">
        <authorList>
            <consortium name="WormBaseParasite"/>
        </authorList>
    </citation>
    <scope>IDENTIFICATION</scope>
    <source>
        <strain evidence="2">Puerto Rican</strain>
    </source>
</reference>
<keyword evidence="1" id="KW-1185">Reference proteome</keyword>
<proteinExistence type="predicted"/>